<dbReference type="GO" id="GO:0005737">
    <property type="term" value="C:cytoplasm"/>
    <property type="evidence" value="ECO:0007669"/>
    <property type="project" value="UniProtKB-SubCell"/>
</dbReference>
<dbReference type="SUPFAM" id="SSF54928">
    <property type="entry name" value="RNA-binding domain, RBD"/>
    <property type="match status" value="1"/>
</dbReference>
<evidence type="ECO:0000313" key="9">
    <source>
        <dbReference type="EMBL" id="CAF1192250.1"/>
    </source>
</evidence>
<dbReference type="EMBL" id="CAJNOK010004050">
    <property type="protein sequence ID" value="CAF0924214.1"/>
    <property type="molecule type" value="Genomic_DNA"/>
</dbReference>
<comment type="caution">
    <text evidence="9">The sequence shown here is derived from an EMBL/GenBank/DDBJ whole genome shotgun (WGS) entry which is preliminary data.</text>
</comment>
<dbReference type="PROSITE" id="PS50102">
    <property type="entry name" value="RRM"/>
    <property type="match status" value="2"/>
</dbReference>
<feature type="domain" description="RRM" evidence="7">
    <location>
        <begin position="10"/>
        <end position="87"/>
    </location>
</feature>
<dbReference type="Proteomes" id="UP000682733">
    <property type="component" value="Unassembled WGS sequence"/>
</dbReference>
<evidence type="ECO:0000256" key="1">
    <source>
        <dbReference type="ARBA" id="ARBA00004496"/>
    </source>
</evidence>
<dbReference type="PANTHER" id="PTHR48032:SF18">
    <property type="entry name" value="RRM DOMAIN-CONTAINING PROTEIN"/>
    <property type="match status" value="1"/>
</dbReference>
<dbReference type="InterPro" id="IPR012677">
    <property type="entry name" value="Nucleotide-bd_a/b_plait_sf"/>
</dbReference>
<dbReference type="Pfam" id="PF00076">
    <property type="entry name" value="RRM_1"/>
    <property type="match status" value="2"/>
</dbReference>
<dbReference type="Proteomes" id="UP000663829">
    <property type="component" value="Unassembled WGS sequence"/>
</dbReference>
<accession>A0A814VQX0</accession>
<dbReference type="InterPro" id="IPR035979">
    <property type="entry name" value="RBD_domain_sf"/>
</dbReference>
<dbReference type="Proteomes" id="UP000681722">
    <property type="component" value="Unassembled WGS sequence"/>
</dbReference>
<feature type="compositionally biased region" description="Polar residues" evidence="6">
    <location>
        <begin position="228"/>
        <end position="248"/>
    </location>
</feature>
<dbReference type="GO" id="GO:0006417">
    <property type="term" value="P:regulation of translation"/>
    <property type="evidence" value="ECO:0007669"/>
    <property type="project" value="TreeGrafter"/>
</dbReference>
<gene>
    <name evidence="9" type="ORF">GPM918_LOCUS23270</name>
    <name evidence="8" type="ORF">OVA965_LOCUS10789</name>
    <name evidence="11" type="ORF">SRO942_LOCUS23269</name>
    <name evidence="10" type="ORF">TMI583_LOCUS10785</name>
</gene>
<dbReference type="EMBL" id="CAJOBC010008250">
    <property type="protein sequence ID" value="CAF3956510.1"/>
    <property type="molecule type" value="Genomic_DNA"/>
</dbReference>
<evidence type="ECO:0000256" key="3">
    <source>
        <dbReference type="ARBA" id="ARBA00022737"/>
    </source>
</evidence>
<evidence type="ECO:0000313" key="8">
    <source>
        <dbReference type="EMBL" id="CAF0924214.1"/>
    </source>
</evidence>
<keyword evidence="12" id="KW-1185">Reference proteome</keyword>
<dbReference type="Proteomes" id="UP000677228">
    <property type="component" value="Unassembled WGS sequence"/>
</dbReference>
<keyword evidence="4 5" id="KW-0694">RNA-binding</keyword>
<reference evidence="9" key="1">
    <citation type="submission" date="2021-02" db="EMBL/GenBank/DDBJ databases">
        <authorList>
            <person name="Nowell W R."/>
        </authorList>
    </citation>
    <scope>NUCLEOTIDE SEQUENCE</scope>
</reference>
<comment type="subcellular location">
    <subcellularLocation>
        <location evidence="1">Cytoplasm</location>
    </subcellularLocation>
</comment>
<evidence type="ECO:0000313" key="10">
    <source>
        <dbReference type="EMBL" id="CAF3701374.1"/>
    </source>
</evidence>
<evidence type="ECO:0000256" key="6">
    <source>
        <dbReference type="SAM" id="MobiDB-lite"/>
    </source>
</evidence>
<organism evidence="9 12">
    <name type="scientific">Didymodactylos carnosus</name>
    <dbReference type="NCBI Taxonomy" id="1234261"/>
    <lineage>
        <taxon>Eukaryota</taxon>
        <taxon>Metazoa</taxon>
        <taxon>Spiralia</taxon>
        <taxon>Gnathifera</taxon>
        <taxon>Rotifera</taxon>
        <taxon>Eurotatoria</taxon>
        <taxon>Bdelloidea</taxon>
        <taxon>Philodinida</taxon>
        <taxon>Philodinidae</taxon>
        <taxon>Didymodactylos</taxon>
    </lineage>
</organism>
<dbReference type="AlphaFoldDB" id="A0A814VQX0"/>
<sequence length="321" mass="36707">MDKTFDDDPCKLFIGGLNRQTTTDQLRSYFESYGELTDCIVIKNPVTKLSRCFGFVSFKNPALAEIVVDSRSHMVDGKEVDVKHASAEIHEMKQQSKQEQVKQKVFLGGIVSGIEQQDIIDAMKSFGTVLNFTMAHVPEKNRQRGFGFLMFDNEQSATNACHARFIDVKDSTNTSHQIEVKPIHYVTYKDQLSPPSDTNEITSTIRARSRSPSEKSNSNNHRKRSRWENSSSTSNEQKQNPITNIIKSSSHISFSQPGLISYPIPLKYYQQTIKNQPSHQQQYFQQTSSYYSPSDEIYSQHSNHYNKTIYSYQNNGSSFHN</sequence>
<dbReference type="PANTHER" id="PTHR48032">
    <property type="entry name" value="RNA-BINDING PROTEIN MUSASHI HOMOLOG RBP6"/>
    <property type="match status" value="1"/>
</dbReference>
<evidence type="ECO:0000256" key="5">
    <source>
        <dbReference type="PROSITE-ProRule" id="PRU00176"/>
    </source>
</evidence>
<evidence type="ECO:0000313" key="12">
    <source>
        <dbReference type="Proteomes" id="UP000663829"/>
    </source>
</evidence>
<name>A0A814VQX0_9BILA</name>
<feature type="compositionally biased region" description="Polar residues" evidence="6">
    <location>
        <begin position="193"/>
        <end position="206"/>
    </location>
</feature>
<evidence type="ECO:0000256" key="2">
    <source>
        <dbReference type="ARBA" id="ARBA00022490"/>
    </source>
</evidence>
<evidence type="ECO:0000259" key="7">
    <source>
        <dbReference type="PROSITE" id="PS50102"/>
    </source>
</evidence>
<evidence type="ECO:0000256" key="4">
    <source>
        <dbReference type="ARBA" id="ARBA00022884"/>
    </source>
</evidence>
<proteinExistence type="predicted"/>
<dbReference type="Gene3D" id="3.30.70.330">
    <property type="match status" value="2"/>
</dbReference>
<feature type="region of interest" description="Disordered" evidence="6">
    <location>
        <begin position="189"/>
        <end position="248"/>
    </location>
</feature>
<dbReference type="SMART" id="SM00360">
    <property type="entry name" value="RRM"/>
    <property type="match status" value="2"/>
</dbReference>
<dbReference type="OrthoDB" id="1875751at2759"/>
<evidence type="ECO:0000313" key="11">
    <source>
        <dbReference type="EMBL" id="CAF3956510.1"/>
    </source>
</evidence>
<dbReference type="EMBL" id="CAJNOQ010008249">
    <property type="protein sequence ID" value="CAF1192250.1"/>
    <property type="molecule type" value="Genomic_DNA"/>
</dbReference>
<keyword evidence="3" id="KW-0677">Repeat</keyword>
<keyword evidence="2" id="KW-0963">Cytoplasm</keyword>
<dbReference type="FunFam" id="3.30.70.330:FF:000040">
    <property type="entry name" value="Heterogeneous nuclear ribonucleoprotein A2/B1"/>
    <property type="match status" value="1"/>
</dbReference>
<feature type="domain" description="RRM" evidence="7">
    <location>
        <begin position="103"/>
        <end position="173"/>
    </location>
</feature>
<dbReference type="EMBL" id="CAJOBA010004052">
    <property type="protein sequence ID" value="CAF3701374.1"/>
    <property type="molecule type" value="Genomic_DNA"/>
</dbReference>
<protein>
    <recommendedName>
        <fullName evidence="7">RRM domain-containing protein</fullName>
    </recommendedName>
</protein>
<dbReference type="GO" id="GO:0003729">
    <property type="term" value="F:mRNA binding"/>
    <property type="evidence" value="ECO:0007669"/>
    <property type="project" value="TreeGrafter"/>
</dbReference>
<dbReference type="InterPro" id="IPR000504">
    <property type="entry name" value="RRM_dom"/>
</dbReference>